<comment type="subcellular location">
    <subcellularLocation>
        <location evidence="1">Membrane</location>
        <topology evidence="1">Multi-pass membrane protein</topology>
    </subcellularLocation>
</comment>
<keyword evidence="7" id="KW-1185">Reference proteome</keyword>
<feature type="transmembrane region" description="Helical" evidence="5">
    <location>
        <begin position="291"/>
        <end position="310"/>
    </location>
</feature>
<feature type="transmembrane region" description="Helical" evidence="5">
    <location>
        <begin position="155"/>
        <end position="180"/>
    </location>
</feature>
<feature type="transmembrane region" description="Helical" evidence="5">
    <location>
        <begin position="316"/>
        <end position="333"/>
    </location>
</feature>
<keyword evidence="2 5" id="KW-0812">Transmembrane</keyword>
<dbReference type="Pfam" id="PF01040">
    <property type="entry name" value="UbiA"/>
    <property type="match status" value="1"/>
</dbReference>
<feature type="transmembrane region" description="Helical" evidence="5">
    <location>
        <begin position="224"/>
        <end position="243"/>
    </location>
</feature>
<evidence type="ECO:0000256" key="3">
    <source>
        <dbReference type="ARBA" id="ARBA00022989"/>
    </source>
</evidence>
<dbReference type="InterPro" id="IPR000537">
    <property type="entry name" value="UbiA_prenyltransferase"/>
</dbReference>
<comment type="caution">
    <text evidence="6">The sequence shown here is derived from an EMBL/GenBank/DDBJ whole genome shotgun (WGS) entry which is preliminary data.</text>
</comment>
<evidence type="ECO:0000313" key="6">
    <source>
        <dbReference type="EMBL" id="MFC6707035.1"/>
    </source>
</evidence>
<gene>
    <name evidence="6" type="ORF">ACFQDH_17695</name>
</gene>
<organism evidence="6 7">
    <name type="scientific">Flexivirga alba</name>
    <dbReference type="NCBI Taxonomy" id="702742"/>
    <lineage>
        <taxon>Bacteria</taxon>
        <taxon>Bacillati</taxon>
        <taxon>Actinomycetota</taxon>
        <taxon>Actinomycetes</taxon>
        <taxon>Micrococcales</taxon>
        <taxon>Dermacoccaceae</taxon>
        <taxon>Flexivirga</taxon>
    </lineage>
</organism>
<accession>A0ABW2AJS9</accession>
<evidence type="ECO:0000256" key="4">
    <source>
        <dbReference type="ARBA" id="ARBA00023136"/>
    </source>
</evidence>
<dbReference type="Gene3D" id="1.10.357.140">
    <property type="entry name" value="UbiA prenyltransferase"/>
    <property type="match status" value="1"/>
</dbReference>
<dbReference type="RefSeq" id="WP_382403705.1">
    <property type="nucleotide sequence ID" value="NZ_JBHSWH010000001.1"/>
</dbReference>
<dbReference type="EMBL" id="JBHSWH010000001">
    <property type="protein sequence ID" value="MFC6707035.1"/>
    <property type="molecule type" value="Genomic_DNA"/>
</dbReference>
<feature type="transmembrane region" description="Helical" evidence="5">
    <location>
        <begin position="200"/>
        <end position="217"/>
    </location>
</feature>
<evidence type="ECO:0000313" key="7">
    <source>
        <dbReference type="Proteomes" id="UP001596298"/>
    </source>
</evidence>
<evidence type="ECO:0000256" key="5">
    <source>
        <dbReference type="SAM" id="Phobius"/>
    </source>
</evidence>
<name>A0ABW2AJS9_9MICO</name>
<reference evidence="7" key="1">
    <citation type="journal article" date="2019" name="Int. J. Syst. Evol. Microbiol.">
        <title>The Global Catalogue of Microorganisms (GCM) 10K type strain sequencing project: providing services to taxonomists for standard genome sequencing and annotation.</title>
        <authorList>
            <consortium name="The Broad Institute Genomics Platform"/>
            <consortium name="The Broad Institute Genome Sequencing Center for Infectious Disease"/>
            <person name="Wu L."/>
            <person name="Ma J."/>
        </authorList>
    </citation>
    <scope>NUCLEOTIDE SEQUENCE [LARGE SCALE GENOMIC DNA]</scope>
    <source>
        <strain evidence="7">CCUG 58127</strain>
    </source>
</reference>
<feature type="transmembrane region" description="Helical" evidence="5">
    <location>
        <begin position="263"/>
        <end position="284"/>
    </location>
</feature>
<dbReference type="CDD" id="cd13956">
    <property type="entry name" value="PT_UbiA"/>
    <property type="match status" value="1"/>
</dbReference>
<protein>
    <submittedName>
        <fullName evidence="6">UbiA family prenyltransferase</fullName>
    </submittedName>
</protein>
<proteinExistence type="predicted"/>
<keyword evidence="4 5" id="KW-0472">Membrane</keyword>
<sequence length="334" mass="34167">MPLRQPLDKCSGDWDIATRDALVADHPVGLATRFGGTLLRALGLGTSASTTARGKRWKFSTGRPRRPIEEARELRGLLKACHPGPSLAVTVLASAYGVSIGLPASRIALVAATVLTGQLSIGWSNDLIDVNRDRATARRDKPFATGELSIRAGRVACAVTAIGTVVLSLGNGIGFSEVYLPCVAAGWSYNLGMKGTVLSWLPYAVAFGGLPVSVALAGGATSPWWVAVAGALLGVGAHLMNVLPDLADDEATGIHGLAHRLGARRTSLLAVTSLLAASVLLLLIEARTEPVAAGAVAAVVAVLAGLAMVSDGKTPFYAAMGIAVADVGLLLVAG</sequence>
<dbReference type="InterPro" id="IPR044878">
    <property type="entry name" value="UbiA_sf"/>
</dbReference>
<keyword evidence="3 5" id="KW-1133">Transmembrane helix</keyword>
<dbReference type="Proteomes" id="UP001596298">
    <property type="component" value="Unassembled WGS sequence"/>
</dbReference>
<evidence type="ECO:0000256" key="1">
    <source>
        <dbReference type="ARBA" id="ARBA00004141"/>
    </source>
</evidence>
<evidence type="ECO:0000256" key="2">
    <source>
        <dbReference type="ARBA" id="ARBA00022692"/>
    </source>
</evidence>